<evidence type="ECO:0000313" key="3">
    <source>
        <dbReference type="EMBL" id="OAE30298.1"/>
    </source>
</evidence>
<comment type="caution">
    <text evidence="3">The sequence shown here is derived from an EMBL/GenBank/DDBJ whole genome shotgun (WGS) entry which is preliminary data.</text>
</comment>
<protein>
    <submittedName>
        <fullName evidence="3">Uncharacterized protein</fullName>
    </submittedName>
</protein>
<dbReference type="AlphaFoldDB" id="A0A176WAU2"/>
<dbReference type="Proteomes" id="UP000077202">
    <property type="component" value="Unassembled WGS sequence"/>
</dbReference>
<reference evidence="3" key="1">
    <citation type="submission" date="2016-03" db="EMBL/GenBank/DDBJ databases">
        <title>Mechanisms controlling the formation of the plant cell surface in tip-growing cells are functionally conserved among land plants.</title>
        <authorList>
            <person name="Honkanen S."/>
            <person name="Jones V.A."/>
            <person name="Morieri G."/>
            <person name="Champion C."/>
            <person name="Hetherington A.J."/>
            <person name="Kelly S."/>
            <person name="Saint-Marcoux D."/>
            <person name="Proust H."/>
            <person name="Prescott H."/>
            <person name="Dolan L."/>
        </authorList>
    </citation>
    <scope>NUCLEOTIDE SEQUENCE [LARGE SCALE GENOMIC DNA]</scope>
    <source>
        <tissue evidence="3">Whole gametophyte</tissue>
    </source>
</reference>
<feature type="region of interest" description="Disordered" evidence="2">
    <location>
        <begin position="373"/>
        <end position="448"/>
    </location>
</feature>
<evidence type="ECO:0000313" key="4">
    <source>
        <dbReference type="Proteomes" id="UP000077202"/>
    </source>
</evidence>
<dbReference type="EMBL" id="LVLJ01001344">
    <property type="protein sequence ID" value="OAE30298.1"/>
    <property type="molecule type" value="Genomic_DNA"/>
</dbReference>
<feature type="region of interest" description="Disordered" evidence="2">
    <location>
        <begin position="212"/>
        <end position="256"/>
    </location>
</feature>
<feature type="compositionally biased region" description="Basic and acidic residues" evidence="2">
    <location>
        <begin position="212"/>
        <end position="231"/>
    </location>
</feature>
<evidence type="ECO:0000256" key="2">
    <source>
        <dbReference type="SAM" id="MobiDB-lite"/>
    </source>
</evidence>
<name>A0A176WAU2_MARPO</name>
<keyword evidence="4" id="KW-1185">Reference proteome</keyword>
<feature type="compositionally biased region" description="Low complexity" evidence="2">
    <location>
        <begin position="397"/>
        <end position="410"/>
    </location>
</feature>
<gene>
    <name evidence="3" type="ORF">AXG93_3964s1110</name>
</gene>
<feature type="coiled-coil region" evidence="1">
    <location>
        <begin position="25"/>
        <end position="193"/>
    </location>
</feature>
<sequence length="481" mass="54758">MIRNRTKLKRAVAVKREWESATALVREREAQLREKETKCKVLQQNLEKESGRCAELEEACRGLRISNENVQKVTVDLVARLEKSREAYEAASKRAERLIITAEKREKMHIEELAKLEARRAEEARIAEELRGKLADTKTAEEDLRRKISEIEAKYEMEFRRAEELSASLSAGNQKHEEELVDWAKKLADCESAKSSEVECRLKVSDRSARYLRREEKKENPEDPQERDQRKGKGKGKRPIPLLPVIAPPQTRRPANFPSTHEAYVRKKLASIPIDAHLLPLDELTAVEDPTSPQLYSLPLFGIPDDARVFHMLLDLPTEDTARVQTVVQNYKDLFANSRHHLFGPRPYSGIRILCDTIDEVITSAEAFETSTLNKRPKGRVPDERKSKSSRRKRRAASPSSSESFASSESSESEDSSSSEDERKPKKESKKKNRRMAAPEKGTTSIVSKVDALVKDFADLKVHVVGSRDKRKFLTGARPNL</sequence>
<accession>A0A176WAU2</accession>
<keyword evidence="1" id="KW-0175">Coiled coil</keyword>
<proteinExistence type="predicted"/>
<evidence type="ECO:0000256" key="1">
    <source>
        <dbReference type="SAM" id="Coils"/>
    </source>
</evidence>
<feature type="compositionally biased region" description="Basic residues" evidence="2">
    <location>
        <begin position="426"/>
        <end position="435"/>
    </location>
</feature>
<organism evidence="3 4">
    <name type="scientific">Marchantia polymorpha subsp. ruderalis</name>
    <dbReference type="NCBI Taxonomy" id="1480154"/>
    <lineage>
        <taxon>Eukaryota</taxon>
        <taxon>Viridiplantae</taxon>
        <taxon>Streptophyta</taxon>
        <taxon>Embryophyta</taxon>
        <taxon>Marchantiophyta</taxon>
        <taxon>Marchantiopsida</taxon>
        <taxon>Marchantiidae</taxon>
        <taxon>Marchantiales</taxon>
        <taxon>Marchantiaceae</taxon>
        <taxon>Marchantia</taxon>
    </lineage>
</organism>